<accession>A0A1W2CVY9</accession>
<sequence>MKKIELNQLGVQEMSQTEMANTQGGGPLNNLLGFLINPVTNLVGGLVNTVISLVKSL</sequence>
<evidence type="ECO:0000313" key="1">
    <source>
        <dbReference type="EMBL" id="SMC89380.1"/>
    </source>
</evidence>
<proteinExistence type="predicted"/>
<dbReference type="RefSeq" id="WP_200815680.1">
    <property type="nucleotide sequence ID" value="NZ_FWXT01000002.1"/>
</dbReference>
<dbReference type="AlphaFoldDB" id="A0A1W2CVY9"/>
<dbReference type="Proteomes" id="UP000192756">
    <property type="component" value="Unassembled WGS sequence"/>
</dbReference>
<organism evidence="1 2">
    <name type="scientific">Pedobacter africanus</name>
    <dbReference type="NCBI Taxonomy" id="151894"/>
    <lineage>
        <taxon>Bacteria</taxon>
        <taxon>Pseudomonadati</taxon>
        <taxon>Bacteroidota</taxon>
        <taxon>Sphingobacteriia</taxon>
        <taxon>Sphingobacteriales</taxon>
        <taxon>Sphingobacteriaceae</taxon>
        <taxon>Pedobacter</taxon>
    </lineage>
</organism>
<dbReference type="STRING" id="151894.SAMN04488524_3315"/>
<dbReference type="EMBL" id="FWXT01000002">
    <property type="protein sequence ID" value="SMC89380.1"/>
    <property type="molecule type" value="Genomic_DNA"/>
</dbReference>
<evidence type="ECO:0000313" key="2">
    <source>
        <dbReference type="Proteomes" id="UP000192756"/>
    </source>
</evidence>
<gene>
    <name evidence="1" type="ORF">SAMN04488524_3315</name>
</gene>
<name>A0A1W2CVY9_9SPHI</name>
<protein>
    <recommendedName>
        <fullName evidence="3">Bacteriocin-type signal sequence-containing protein</fullName>
    </recommendedName>
</protein>
<reference evidence="2" key="1">
    <citation type="submission" date="2017-04" db="EMBL/GenBank/DDBJ databases">
        <authorList>
            <person name="Varghese N."/>
            <person name="Submissions S."/>
        </authorList>
    </citation>
    <scope>NUCLEOTIDE SEQUENCE [LARGE SCALE GENOMIC DNA]</scope>
    <source>
        <strain evidence="2">DSM 12126</strain>
    </source>
</reference>
<evidence type="ECO:0008006" key="3">
    <source>
        <dbReference type="Google" id="ProtNLM"/>
    </source>
</evidence>
<keyword evidence="2" id="KW-1185">Reference proteome</keyword>